<evidence type="ECO:0000256" key="7">
    <source>
        <dbReference type="ARBA" id="ARBA00032933"/>
    </source>
</evidence>
<evidence type="ECO:0000313" key="11">
    <source>
        <dbReference type="EMBL" id="CFQ75975.1"/>
    </source>
</evidence>
<dbReference type="Proteomes" id="UP000048841">
    <property type="component" value="Unassembled WGS sequence"/>
</dbReference>
<dbReference type="Gene3D" id="3.20.20.70">
    <property type="entry name" value="Aldolase class I"/>
    <property type="match status" value="1"/>
</dbReference>
<evidence type="ECO:0000256" key="10">
    <source>
        <dbReference type="PIRSR" id="PIRSR001359-3"/>
    </source>
</evidence>
<proteinExistence type="predicted"/>
<evidence type="ECO:0000313" key="14">
    <source>
        <dbReference type="EMBL" id="QQU47031.1"/>
    </source>
</evidence>
<gene>
    <name evidence="14" type="primary">kbaY</name>
    <name evidence="12" type="ORF">ERS137939_02536</name>
    <name evidence="11" type="ORF">ERS137941_04032</name>
    <name evidence="14" type="ORF">I6I39_19470</name>
    <name evidence="13" type="ORF">RSF11_002035</name>
</gene>
<feature type="binding site" evidence="9">
    <location>
        <position position="181"/>
    </location>
    <ligand>
        <name>dihydroxyacetone phosphate</name>
        <dbReference type="ChEBI" id="CHEBI:57642"/>
    </ligand>
</feature>
<dbReference type="Proteomes" id="UP000595309">
    <property type="component" value="Chromosome"/>
</dbReference>
<keyword evidence="4 10" id="KW-0862">Zinc</keyword>
<evidence type="ECO:0000256" key="3">
    <source>
        <dbReference type="ARBA" id="ARBA00022723"/>
    </source>
</evidence>
<dbReference type="NCBIfam" id="NF006626">
    <property type="entry name" value="PRK09195.1"/>
    <property type="match status" value="1"/>
</dbReference>
<dbReference type="PATRIC" id="fig|630.129.peg.1869"/>
<dbReference type="GO" id="GO:0005975">
    <property type="term" value="P:carbohydrate metabolic process"/>
    <property type="evidence" value="ECO:0007669"/>
    <property type="project" value="InterPro"/>
</dbReference>
<dbReference type="OMA" id="PRTWGKL"/>
<evidence type="ECO:0000256" key="8">
    <source>
        <dbReference type="PIRSR" id="PIRSR001359-1"/>
    </source>
</evidence>
<dbReference type="AlphaFoldDB" id="A0A0E1NBX5"/>
<feature type="active site" description="Proton donor" evidence="8">
    <location>
        <position position="82"/>
    </location>
</feature>
<dbReference type="PIRSF" id="PIRSF001359">
    <property type="entry name" value="F_bP_aldolase_II"/>
    <property type="match status" value="1"/>
</dbReference>
<feature type="binding site" evidence="10">
    <location>
        <position position="134"/>
    </location>
    <ligand>
        <name>Zn(2+)</name>
        <dbReference type="ChEBI" id="CHEBI:29105"/>
        <label>2</label>
    </ligand>
</feature>
<reference evidence="14 17" key="3">
    <citation type="submission" date="2021-01" db="EMBL/GenBank/DDBJ databases">
        <title>FDA dAtabase for Regulatory Grade micrObial Sequences (FDA-ARGOS): Supporting development and validation of Infectious Disease Dx tests.</title>
        <authorList>
            <person name="Blissenbach B."/>
            <person name="Krut O."/>
            <person name="Tallon L."/>
            <person name="Sadzewicz L."/>
            <person name="Zhao X."/>
            <person name="Boylan J."/>
            <person name="Ott S."/>
            <person name="Bowen H."/>
            <person name="Vavikolanu K."/>
            <person name="Mehta A."/>
            <person name="Aluvathingal J."/>
            <person name="Nadendla S."/>
            <person name="Yan Y."/>
            <person name="Sichtig H."/>
        </authorList>
    </citation>
    <scope>NUCLEOTIDE SEQUENCE [LARGE SCALE GENOMIC DNA]</scope>
    <source>
        <strain evidence="14 17">FDAARGOS_1082</strain>
    </source>
</reference>
<feature type="binding site" evidence="10">
    <location>
        <position position="180"/>
    </location>
    <ligand>
        <name>Zn(2+)</name>
        <dbReference type="ChEBI" id="CHEBI:29105"/>
        <label>1</label>
        <note>catalytic</note>
    </ligand>
</feature>
<dbReference type="InterPro" id="IPR013785">
    <property type="entry name" value="Aldolase_TIM"/>
</dbReference>
<dbReference type="EMBL" id="CGBR01000052">
    <property type="protein sequence ID" value="CFQ75975.1"/>
    <property type="molecule type" value="Genomic_DNA"/>
</dbReference>
<dbReference type="UniPathway" id="UPA00704">
    <property type="reaction ID" value="UER00716"/>
</dbReference>
<dbReference type="PANTHER" id="PTHR30304">
    <property type="entry name" value="D-TAGATOSE-1,6-BISPHOSPHATE ALDOLASE"/>
    <property type="match status" value="1"/>
</dbReference>
<dbReference type="GO" id="GO:0005829">
    <property type="term" value="C:cytosol"/>
    <property type="evidence" value="ECO:0007669"/>
    <property type="project" value="TreeGrafter"/>
</dbReference>
<dbReference type="EC" id="4.1.2.40" evidence="2"/>
<dbReference type="NCBIfam" id="TIGR00167">
    <property type="entry name" value="cbbA"/>
    <property type="match status" value="1"/>
</dbReference>
<reference evidence="11 16" key="2">
    <citation type="submission" date="2015-03" db="EMBL/GenBank/DDBJ databases">
        <authorList>
            <person name="Murphy D."/>
        </authorList>
    </citation>
    <scope>NUCLEOTIDE SEQUENCE [LARGE SCALE GENOMIC DNA]</scope>
    <source>
        <strain evidence="11 16">IP26249</strain>
    </source>
</reference>
<dbReference type="KEGG" id="yet:CH48_3501"/>
<reference evidence="12 15" key="1">
    <citation type="submission" date="2015-03" db="EMBL/GenBank/DDBJ databases">
        <authorList>
            <consortium name="Pathogen Informatics"/>
            <person name="Murphy D."/>
        </authorList>
    </citation>
    <scope>NUCLEOTIDE SEQUENCE [LARGE SCALE GENOMIC DNA]</scope>
    <source>
        <strain evidence="12 15">IP27818</strain>
    </source>
</reference>
<evidence type="ECO:0000313" key="17">
    <source>
        <dbReference type="Proteomes" id="UP000595309"/>
    </source>
</evidence>
<dbReference type="NCBIfam" id="NF009374">
    <property type="entry name" value="PRK12737.1"/>
    <property type="match status" value="1"/>
</dbReference>
<feature type="binding site" evidence="10">
    <location>
        <position position="104"/>
    </location>
    <ligand>
        <name>Zn(2+)</name>
        <dbReference type="ChEBI" id="CHEBI:29105"/>
        <label>2</label>
    </ligand>
</feature>
<dbReference type="NCBIfam" id="NF009375">
    <property type="entry name" value="PRK12738.1"/>
    <property type="match status" value="1"/>
</dbReference>
<evidence type="ECO:0000313" key="13">
    <source>
        <dbReference type="EMBL" id="ELI8102336.1"/>
    </source>
</evidence>
<evidence type="ECO:0000256" key="5">
    <source>
        <dbReference type="ARBA" id="ARBA00023239"/>
    </source>
</evidence>
<dbReference type="EMBL" id="ABNAVX010000009">
    <property type="protein sequence ID" value="ELI8102336.1"/>
    <property type="molecule type" value="Genomic_DNA"/>
</dbReference>
<dbReference type="RefSeq" id="WP_005165947.1">
    <property type="nucleotide sequence ID" value="NZ_CAKODN010000022.1"/>
</dbReference>
<sequence>MSIISTKYLLQDAQARRYAVPAFNIHNAETIQAILEVCKEMQSPVILAGTPGTFKHIAFEEIYALCEAYSESYGMPLALHLDHHESLDDISRKVNAGVRSAMIDGSHFPFAENVRLVKTVVDFCHRHDCSVEAELGRLGGVEDDMDVDEESAFLTDPQEARRFIELTGVDSLAVAIGTAHGLYTKRPKIDFKRLAEINEIVDIPLVLHGASDVPDEYVRRAIELGVCKVNVATELKIAFAAAVKKWFGDNPEGNDPRYYMRVGMDAMKEVVRSKVTVCGSANKLIPETETSL</sequence>
<evidence type="ECO:0000313" key="15">
    <source>
        <dbReference type="Proteomes" id="UP000041356"/>
    </source>
</evidence>
<dbReference type="InterPro" id="IPR000771">
    <property type="entry name" value="FBA_II"/>
</dbReference>
<evidence type="ECO:0000256" key="6">
    <source>
        <dbReference type="ARBA" id="ARBA00031246"/>
    </source>
</evidence>
<dbReference type="GO" id="GO:2001059">
    <property type="term" value="P:D-tagatose 6-phosphate catabolic process"/>
    <property type="evidence" value="ECO:0007669"/>
    <property type="project" value="UniProtKB-UniPathway"/>
</dbReference>
<dbReference type="NCBIfam" id="TIGR01858">
    <property type="entry name" value="tag_bisphos_ald"/>
    <property type="match status" value="1"/>
</dbReference>
<dbReference type="CDD" id="cd00947">
    <property type="entry name" value="TBP_aldolase_IIB"/>
    <property type="match status" value="1"/>
</dbReference>
<feature type="binding site" evidence="9">
    <location>
        <begin position="209"/>
        <end position="211"/>
    </location>
    <ligand>
        <name>dihydroxyacetone phosphate</name>
        <dbReference type="ChEBI" id="CHEBI:57642"/>
    </ligand>
</feature>
<accession>A0A0E1NBX5</accession>
<dbReference type="Proteomes" id="UP001182355">
    <property type="component" value="Unassembled WGS sequence"/>
</dbReference>
<evidence type="ECO:0000256" key="9">
    <source>
        <dbReference type="PIRSR" id="PIRSR001359-2"/>
    </source>
</evidence>
<comment type="cofactor">
    <cofactor evidence="10">
        <name>Zn(2+)</name>
        <dbReference type="ChEBI" id="CHEBI:29105"/>
    </cofactor>
    <text evidence="10">Binds 2 Zn(2+) ions per subunit. One is catalytic and the other provides a structural contribution.</text>
</comment>
<dbReference type="PROSITE" id="PS00602">
    <property type="entry name" value="ALDOLASE_CLASS_II_1"/>
    <property type="match status" value="1"/>
</dbReference>
<dbReference type="PANTHER" id="PTHR30304:SF0">
    <property type="entry name" value="D-TAGATOSE-1,6-BISPHOSPHATE ALDOLASE SUBUNIT GATY-RELATED"/>
    <property type="match status" value="1"/>
</dbReference>
<dbReference type="GO" id="GO:0008270">
    <property type="term" value="F:zinc ion binding"/>
    <property type="evidence" value="ECO:0007669"/>
    <property type="project" value="InterPro"/>
</dbReference>
<dbReference type="GO" id="GO:0009025">
    <property type="term" value="F:tagatose-bisphosphate aldolase activity"/>
    <property type="evidence" value="ECO:0007669"/>
    <property type="project" value="UniProtKB-EC"/>
</dbReference>
<dbReference type="Pfam" id="PF01116">
    <property type="entry name" value="F_bP_aldolase"/>
    <property type="match status" value="1"/>
</dbReference>
<feature type="binding site" evidence="10">
    <location>
        <position position="83"/>
    </location>
    <ligand>
        <name>Zn(2+)</name>
        <dbReference type="ChEBI" id="CHEBI:29105"/>
        <label>1</label>
        <note>catalytic</note>
    </ligand>
</feature>
<dbReference type="FunFam" id="3.20.20.70:FF:000043">
    <property type="entry name" value="D-tagatose-1,6-bisphosphate aldolase subunit GatY"/>
    <property type="match status" value="1"/>
</dbReference>
<evidence type="ECO:0000256" key="2">
    <source>
        <dbReference type="ARBA" id="ARBA00012905"/>
    </source>
</evidence>
<dbReference type="InterPro" id="IPR011288">
    <property type="entry name" value="TagBP_ald_KbaY/GatY"/>
</dbReference>
<protein>
    <recommendedName>
        <fullName evidence="2">tagatose-bisphosphate aldolase</fullName>
        <ecNumber evidence="2">4.1.2.40</ecNumber>
    </recommendedName>
    <alternativeName>
        <fullName evidence="7">D-tagatose-bisphosphate aldolase class II</fullName>
    </alternativeName>
    <alternativeName>
        <fullName evidence="6">Tagatose-bisphosphate aldolase</fullName>
    </alternativeName>
</protein>
<dbReference type="GeneID" id="31409277"/>
<feature type="binding site" evidence="10">
    <location>
        <position position="208"/>
    </location>
    <ligand>
        <name>Zn(2+)</name>
        <dbReference type="ChEBI" id="CHEBI:29105"/>
        <label>1</label>
        <note>catalytic</note>
    </ligand>
</feature>
<evidence type="ECO:0000313" key="12">
    <source>
        <dbReference type="EMBL" id="CNF84179.1"/>
    </source>
</evidence>
<dbReference type="Proteomes" id="UP000041356">
    <property type="component" value="Unassembled WGS sequence"/>
</dbReference>
<organism evidence="14 17">
    <name type="scientific">Yersinia enterocolitica</name>
    <dbReference type="NCBI Taxonomy" id="630"/>
    <lineage>
        <taxon>Bacteria</taxon>
        <taxon>Pseudomonadati</taxon>
        <taxon>Pseudomonadota</taxon>
        <taxon>Gammaproteobacteria</taxon>
        <taxon>Enterobacterales</taxon>
        <taxon>Yersiniaceae</taxon>
        <taxon>Yersinia</taxon>
    </lineage>
</organism>
<dbReference type="SUPFAM" id="SSF51569">
    <property type="entry name" value="Aldolase"/>
    <property type="match status" value="1"/>
</dbReference>
<dbReference type="PROSITE" id="PS00806">
    <property type="entry name" value="ALDOLASE_CLASS_II_2"/>
    <property type="match status" value="1"/>
</dbReference>
<reference evidence="13" key="4">
    <citation type="submission" date="2023-02" db="EMBL/GenBank/DDBJ databases">
        <authorList>
            <person name="Ashton P.M."/>
            <person name="Dallman T."/>
            <person name="Nair S."/>
            <person name="De Pinna E."/>
            <person name="Peters T."/>
            <person name="Grant K."/>
        </authorList>
    </citation>
    <scope>NUCLEOTIDE SEQUENCE</scope>
    <source>
        <strain evidence="13">01103883</strain>
    </source>
</reference>
<keyword evidence="5 14" id="KW-0456">Lyase</keyword>
<name>A0A0E1NBX5_YEREN</name>
<evidence type="ECO:0000256" key="4">
    <source>
        <dbReference type="ARBA" id="ARBA00022833"/>
    </source>
</evidence>
<feature type="binding site" evidence="9">
    <location>
        <begin position="230"/>
        <end position="233"/>
    </location>
    <ligand>
        <name>dihydroxyacetone phosphate</name>
        <dbReference type="ChEBI" id="CHEBI:57642"/>
    </ligand>
</feature>
<evidence type="ECO:0000256" key="1">
    <source>
        <dbReference type="ARBA" id="ARBA00005191"/>
    </source>
</evidence>
<dbReference type="EMBL" id="CPZF01000006">
    <property type="protein sequence ID" value="CNF84179.1"/>
    <property type="molecule type" value="Genomic_DNA"/>
</dbReference>
<dbReference type="EMBL" id="CP068146">
    <property type="protein sequence ID" value="QQU47031.1"/>
    <property type="molecule type" value="Genomic_DNA"/>
</dbReference>
<comment type="pathway">
    <text evidence="1">Carbohydrate metabolism; D-tagatose 6-phosphate degradation; D-glyceraldehyde 3-phosphate and glycerone phosphate from D-tagatose 6-phosphate: step 2/2.</text>
</comment>
<dbReference type="InterPro" id="IPR050246">
    <property type="entry name" value="Class_II_FBP_aldolase"/>
</dbReference>
<evidence type="ECO:0000313" key="16">
    <source>
        <dbReference type="Proteomes" id="UP000048841"/>
    </source>
</evidence>
<keyword evidence="3 10" id="KW-0479">Metal-binding</keyword>